<dbReference type="AlphaFoldDB" id="A0A8S0UIF9"/>
<evidence type="ECO:0000256" key="1">
    <source>
        <dbReference type="SAM" id="MobiDB-lite"/>
    </source>
</evidence>
<sequence length="162" mass="18099">MCEGCGKENRDKKGDVLIGVLRVAVFGNGRQRRSCGQVKRVRREKLREMNLNFKTFDEAVKQSEILQSGKQPIDPSIIADDQATKSPSVSRILRDEGTDSESAMEKPQVLANNARDDIASQVAEDRLVRADVARQIIKDGLDQIDRLDIILEMVFTRPMAAS</sequence>
<gene>
    <name evidence="2" type="ORF">OLEA9_A089860</name>
</gene>
<dbReference type="Proteomes" id="UP000594638">
    <property type="component" value="Unassembled WGS sequence"/>
</dbReference>
<dbReference type="EMBL" id="CACTIH010007729">
    <property type="protein sequence ID" value="CAA3017697.1"/>
    <property type="molecule type" value="Genomic_DNA"/>
</dbReference>
<reference evidence="2 3" key="1">
    <citation type="submission" date="2019-12" db="EMBL/GenBank/DDBJ databases">
        <authorList>
            <person name="Alioto T."/>
            <person name="Alioto T."/>
            <person name="Gomez Garrido J."/>
        </authorList>
    </citation>
    <scope>NUCLEOTIDE SEQUENCE [LARGE SCALE GENOMIC DNA]</scope>
</reference>
<evidence type="ECO:0000313" key="2">
    <source>
        <dbReference type="EMBL" id="CAA3017697.1"/>
    </source>
</evidence>
<evidence type="ECO:0000313" key="3">
    <source>
        <dbReference type="Proteomes" id="UP000594638"/>
    </source>
</evidence>
<feature type="region of interest" description="Disordered" evidence="1">
    <location>
        <begin position="71"/>
        <end position="106"/>
    </location>
</feature>
<keyword evidence="3" id="KW-1185">Reference proteome</keyword>
<proteinExistence type="predicted"/>
<protein>
    <submittedName>
        <fullName evidence="2">Uncharacterized protein</fullName>
    </submittedName>
</protein>
<accession>A0A8S0UIF9</accession>
<comment type="caution">
    <text evidence="2">The sequence shown here is derived from an EMBL/GenBank/DDBJ whole genome shotgun (WGS) entry which is preliminary data.</text>
</comment>
<organism evidence="2 3">
    <name type="scientific">Olea europaea subsp. europaea</name>
    <dbReference type="NCBI Taxonomy" id="158383"/>
    <lineage>
        <taxon>Eukaryota</taxon>
        <taxon>Viridiplantae</taxon>
        <taxon>Streptophyta</taxon>
        <taxon>Embryophyta</taxon>
        <taxon>Tracheophyta</taxon>
        <taxon>Spermatophyta</taxon>
        <taxon>Magnoliopsida</taxon>
        <taxon>eudicotyledons</taxon>
        <taxon>Gunneridae</taxon>
        <taxon>Pentapetalae</taxon>
        <taxon>asterids</taxon>
        <taxon>lamiids</taxon>
        <taxon>Lamiales</taxon>
        <taxon>Oleaceae</taxon>
        <taxon>Oleeae</taxon>
        <taxon>Olea</taxon>
    </lineage>
</organism>
<dbReference type="Gramene" id="OE9A089860T1">
    <property type="protein sequence ID" value="OE9A089860C1"/>
    <property type="gene ID" value="OE9A089860"/>
</dbReference>
<name>A0A8S0UIF9_OLEEU</name>